<name>I3YZK0_AEQSU</name>
<protein>
    <submittedName>
        <fullName evidence="2">Uncharacterized protein</fullName>
    </submittedName>
</protein>
<keyword evidence="1" id="KW-0812">Transmembrane</keyword>
<evidence type="ECO:0000256" key="1">
    <source>
        <dbReference type="SAM" id="Phobius"/>
    </source>
</evidence>
<organism evidence="2 3">
    <name type="scientific">Aequorivita sublithincola (strain DSM 14238 / LMG 21431 / ACAM 643 / 9-3)</name>
    <dbReference type="NCBI Taxonomy" id="746697"/>
    <lineage>
        <taxon>Bacteria</taxon>
        <taxon>Pseudomonadati</taxon>
        <taxon>Bacteroidota</taxon>
        <taxon>Flavobacteriia</taxon>
        <taxon>Flavobacteriales</taxon>
        <taxon>Flavobacteriaceae</taxon>
        <taxon>Aequorivita</taxon>
    </lineage>
</organism>
<dbReference type="HOGENOM" id="CLU_219800_1_1_10"/>
<dbReference type="KEGG" id="asl:Aeqsu_2979"/>
<reference evidence="2 3" key="1">
    <citation type="submission" date="2012-06" db="EMBL/GenBank/DDBJ databases">
        <title>The complete genome of Aequorivita sublithincola DSM 14238.</title>
        <authorList>
            <consortium name="US DOE Joint Genome Institute (JGI-PGF)"/>
            <person name="Lucas S."/>
            <person name="Copeland A."/>
            <person name="Lapidus A."/>
            <person name="Goodwin L."/>
            <person name="Pitluck S."/>
            <person name="Peters L."/>
            <person name="Munk A.C.C."/>
            <person name="Kyrpides N."/>
            <person name="Mavromatis K."/>
            <person name="Pagani I."/>
            <person name="Ivanova N."/>
            <person name="Ovchinnikova G."/>
            <person name="Zeytun A."/>
            <person name="Detter J.C."/>
            <person name="Han C."/>
            <person name="Land M."/>
            <person name="Hauser L."/>
            <person name="Markowitz V."/>
            <person name="Cheng J.-F."/>
            <person name="Hugenholtz P."/>
            <person name="Woyke T."/>
            <person name="Wu D."/>
            <person name="Tindall B."/>
            <person name="Faehnrich R."/>
            <person name="Brambilla E."/>
            <person name="Klenk H.-P."/>
            <person name="Eisen J.A."/>
        </authorList>
    </citation>
    <scope>NUCLEOTIDE SEQUENCE [LARGE SCALE GENOMIC DNA]</scope>
    <source>
        <strain evidence="3">DSM 14238 / LMG 21431 / ACAM 643 / 9-3</strain>
    </source>
</reference>
<evidence type="ECO:0000313" key="2">
    <source>
        <dbReference type="EMBL" id="AFL82418.1"/>
    </source>
</evidence>
<keyword evidence="1" id="KW-0472">Membrane</keyword>
<dbReference type="EMBL" id="CP003280">
    <property type="protein sequence ID" value="AFL82418.1"/>
    <property type="molecule type" value="Genomic_DNA"/>
</dbReference>
<gene>
    <name evidence="2" type="ordered locus">Aeqsu_2979</name>
</gene>
<proteinExistence type="predicted"/>
<dbReference type="AlphaFoldDB" id="I3YZK0"/>
<keyword evidence="3" id="KW-1185">Reference proteome</keyword>
<accession>I3YZK0</accession>
<keyword evidence="1" id="KW-1133">Transmembrane helix</keyword>
<evidence type="ECO:0000313" key="3">
    <source>
        <dbReference type="Proteomes" id="UP000006049"/>
    </source>
</evidence>
<sequence length="36" mass="4317">MKNAPQKFVWKKSFTLVLVINAAYIYVFYLIMQNYA</sequence>
<dbReference type="Proteomes" id="UP000006049">
    <property type="component" value="Chromosome"/>
</dbReference>
<feature type="transmembrane region" description="Helical" evidence="1">
    <location>
        <begin position="12"/>
        <end position="32"/>
    </location>
</feature>